<organism evidence="2 3">
    <name type="scientific">Acuticoccus sediminis</name>
    <dbReference type="NCBI Taxonomy" id="2184697"/>
    <lineage>
        <taxon>Bacteria</taxon>
        <taxon>Pseudomonadati</taxon>
        <taxon>Pseudomonadota</taxon>
        <taxon>Alphaproteobacteria</taxon>
        <taxon>Hyphomicrobiales</taxon>
        <taxon>Amorphaceae</taxon>
        <taxon>Acuticoccus</taxon>
    </lineage>
</organism>
<feature type="region of interest" description="Disordered" evidence="1">
    <location>
        <begin position="54"/>
        <end position="105"/>
    </location>
</feature>
<name>A0A8B2P0M2_9HYPH</name>
<gene>
    <name evidence="2" type="ORF">DLJ53_03185</name>
</gene>
<protein>
    <submittedName>
        <fullName evidence="2">Uncharacterized protein</fullName>
    </submittedName>
</protein>
<dbReference type="RefSeq" id="WP_111342271.1">
    <property type="nucleotide sequence ID" value="NZ_QHHQ01000001.1"/>
</dbReference>
<proteinExistence type="predicted"/>
<keyword evidence="3" id="KW-1185">Reference proteome</keyword>
<accession>A0A8B2P0M2</accession>
<reference evidence="2 3" key="1">
    <citation type="submission" date="2018-05" db="EMBL/GenBank/DDBJ databases">
        <title>Acuticoccus sediminis sp. nov., isolated from deep-sea sediment of Indian Ocean.</title>
        <authorList>
            <person name="Liu X."/>
            <person name="Lai Q."/>
            <person name="Du Y."/>
            <person name="Sun F."/>
            <person name="Zhang X."/>
            <person name="Wang S."/>
            <person name="Shao Z."/>
        </authorList>
    </citation>
    <scope>NUCLEOTIDE SEQUENCE [LARGE SCALE GENOMIC DNA]</scope>
    <source>
        <strain evidence="2 3">PTG4-2</strain>
    </source>
</reference>
<comment type="caution">
    <text evidence="2">The sequence shown here is derived from an EMBL/GenBank/DDBJ whole genome shotgun (WGS) entry which is preliminary data.</text>
</comment>
<dbReference type="Proteomes" id="UP000249590">
    <property type="component" value="Unassembled WGS sequence"/>
</dbReference>
<dbReference type="EMBL" id="QHHQ01000001">
    <property type="protein sequence ID" value="RAI03514.1"/>
    <property type="molecule type" value="Genomic_DNA"/>
</dbReference>
<sequence>MSDGAIEFGDLACEEVDHRLDLGGDLVLAGVVPARRLGLADIDQLPAVPEEIGQPAARRAAWASDGEVEDRAHLGEHAGINPVGLGEDAGGPDELAPGVDWSTRR</sequence>
<evidence type="ECO:0000313" key="3">
    <source>
        <dbReference type="Proteomes" id="UP000249590"/>
    </source>
</evidence>
<evidence type="ECO:0000256" key="1">
    <source>
        <dbReference type="SAM" id="MobiDB-lite"/>
    </source>
</evidence>
<dbReference type="AlphaFoldDB" id="A0A8B2P0M2"/>
<evidence type="ECO:0000313" key="2">
    <source>
        <dbReference type="EMBL" id="RAI03514.1"/>
    </source>
</evidence>